<gene>
    <name evidence="3" type="ORF">GTQ38_08655</name>
</gene>
<keyword evidence="1" id="KW-0812">Transmembrane</keyword>
<dbReference type="InterPro" id="IPR012368">
    <property type="entry name" value="OxRdtase_Mopterin-bd_su_IorB"/>
</dbReference>
<dbReference type="PANTHER" id="PTHR47495">
    <property type="entry name" value="ALDEHYDE DEHYDROGENASE"/>
    <property type="match status" value="1"/>
</dbReference>
<accession>A0A6L9EBZ5</accession>
<keyword evidence="4" id="KW-1185">Reference proteome</keyword>
<dbReference type="SUPFAM" id="SSF56003">
    <property type="entry name" value="Molybdenum cofactor-binding domain"/>
    <property type="match status" value="2"/>
</dbReference>
<dbReference type="GO" id="GO:0016491">
    <property type="term" value="F:oxidoreductase activity"/>
    <property type="evidence" value="ECO:0007669"/>
    <property type="project" value="InterPro"/>
</dbReference>
<dbReference type="InterPro" id="IPR000674">
    <property type="entry name" value="Ald_Oxase/Xan_DH_a/b"/>
</dbReference>
<comment type="caution">
    <text evidence="3">The sequence shown here is derived from an EMBL/GenBank/DDBJ whole genome shotgun (WGS) entry which is preliminary data.</text>
</comment>
<dbReference type="PROSITE" id="PS51318">
    <property type="entry name" value="TAT"/>
    <property type="match status" value="1"/>
</dbReference>
<dbReference type="EMBL" id="WXYO01000003">
    <property type="protein sequence ID" value="NAS12068.1"/>
    <property type="molecule type" value="Genomic_DNA"/>
</dbReference>
<reference evidence="3 4" key="1">
    <citation type="submission" date="2020-01" db="EMBL/GenBank/DDBJ databases">
        <title>Bacteria diversity of Porities sp.</title>
        <authorList>
            <person name="Wang G."/>
        </authorList>
    </citation>
    <scope>NUCLEOTIDE SEQUENCE [LARGE SCALE GENOMIC DNA]</scope>
    <source>
        <strain evidence="3 4">R33</strain>
    </source>
</reference>
<evidence type="ECO:0000313" key="3">
    <source>
        <dbReference type="EMBL" id="NAS12068.1"/>
    </source>
</evidence>
<evidence type="ECO:0000256" key="1">
    <source>
        <dbReference type="SAM" id="Phobius"/>
    </source>
</evidence>
<dbReference type="InterPro" id="IPR008274">
    <property type="entry name" value="AldOxase/xan_DH_MoCoBD1"/>
</dbReference>
<dbReference type="InterPro" id="IPR037165">
    <property type="entry name" value="AldOxase/xan_DH_Mopterin-bd_sf"/>
</dbReference>
<dbReference type="PIRSF" id="PIRSF036389">
    <property type="entry name" value="IOR_B"/>
    <property type="match status" value="1"/>
</dbReference>
<dbReference type="Gene3D" id="3.90.1170.50">
    <property type="entry name" value="Aldehyde oxidase/xanthine dehydrogenase, a/b hammerhead"/>
    <property type="match status" value="1"/>
</dbReference>
<dbReference type="Pfam" id="PF20256">
    <property type="entry name" value="MoCoBD_2"/>
    <property type="match status" value="2"/>
</dbReference>
<dbReference type="Pfam" id="PF02738">
    <property type="entry name" value="MoCoBD_1"/>
    <property type="match status" value="1"/>
</dbReference>
<dbReference type="PANTHER" id="PTHR47495:SF1">
    <property type="entry name" value="BLL3820 PROTEIN"/>
    <property type="match status" value="1"/>
</dbReference>
<keyword evidence="1" id="KW-1133">Transmembrane helix</keyword>
<dbReference type="InterPro" id="IPR052516">
    <property type="entry name" value="N-heterocyclic_Hydroxylase"/>
</dbReference>
<dbReference type="RefSeq" id="WP_161435096.1">
    <property type="nucleotide sequence ID" value="NZ_WXYO01000003.1"/>
</dbReference>
<sequence length="729" mass="80089">MKNKAQTDPVEGMSRRKFLKSSGGVALFIGASGMLPHLISCKDSNALKKQLQKHPITAWVQITEDGEITIYNPAAEMGQGSMTSLPLVFAEEMDADWSKVKVEFSPQETDIYGSEGWAPGSKLMFTVGSRTTKSYYPVMRKAGAQARYVLLSSAAAHWNTPIEELRTEDSFVIHENSNRKISYGDLVPYLSMPETLPDLSESDFKDQKDFRLVGREIPRTEIPSKVDGSAQFAIDLRLPQMVYGVLERGKLNAATPTLTNEDEILAMEGVLKLVPFDYAIGVVAKTLEEALAAKKSLQIDWSEAQASGFNSQDIYPEYKQIADSRKKGDAIVELGDVGQAMKKAAKVYEVDFKNDYVYHAQMEPLNAVIQVAEDKKSADVWVGSQQGPDTKLGVPDLVGVPPEQVNVHLQYLGGGFGRRSMNDFVNECAILAKEMAPLPVKLIWTREDDVSYGTFRPLSLQRLKACTDAQGNISGFSHCVVGDGGRLVTSGARNDHYDIPNQLVEWRETSHGIRLKHWRSVGHGPNKFAIESMLDEIALDQSIDPVDLRRKLMAKSPRALATLEKAAEISGWGSPVAEGRAKGVAFVEHGSMGTGICEISVDRNTGNIKVHKFWIALDAGVVVQPDNVKAQMEGGIIMGMSSVLKEQITIVDGRVQQSNFHDYNLLRFQDVPESIETAIIPSTEIPEGVGETATPMVAGAIANAFLKLTGKRLRHLPFTPERVLEVLNA</sequence>
<evidence type="ECO:0000313" key="4">
    <source>
        <dbReference type="Proteomes" id="UP000475249"/>
    </source>
</evidence>
<organism evidence="3 4">
    <name type="scientific">Poritiphilus flavus</name>
    <dbReference type="NCBI Taxonomy" id="2697053"/>
    <lineage>
        <taxon>Bacteria</taxon>
        <taxon>Pseudomonadati</taxon>
        <taxon>Bacteroidota</taxon>
        <taxon>Flavobacteriia</taxon>
        <taxon>Flavobacteriales</taxon>
        <taxon>Flavobacteriaceae</taxon>
        <taxon>Poritiphilus</taxon>
    </lineage>
</organism>
<dbReference type="InterPro" id="IPR006311">
    <property type="entry name" value="TAT_signal"/>
</dbReference>
<protein>
    <submittedName>
        <fullName evidence="3">Molybdopterin-dependent oxidoreductase</fullName>
    </submittedName>
</protein>
<dbReference type="AlphaFoldDB" id="A0A6L9EBZ5"/>
<keyword evidence="1" id="KW-0472">Membrane</keyword>
<dbReference type="InterPro" id="IPR046867">
    <property type="entry name" value="AldOxase/xan_DH_MoCoBD2"/>
</dbReference>
<feature type="transmembrane region" description="Helical" evidence="1">
    <location>
        <begin position="21"/>
        <end position="39"/>
    </location>
</feature>
<evidence type="ECO:0000259" key="2">
    <source>
        <dbReference type="SMART" id="SM01008"/>
    </source>
</evidence>
<proteinExistence type="predicted"/>
<dbReference type="SMART" id="SM01008">
    <property type="entry name" value="Ald_Xan_dh_C"/>
    <property type="match status" value="1"/>
</dbReference>
<dbReference type="SUPFAM" id="SSF54665">
    <property type="entry name" value="CO dehydrogenase molybdoprotein N-domain-like"/>
    <property type="match status" value="1"/>
</dbReference>
<dbReference type="InterPro" id="IPR036856">
    <property type="entry name" value="Ald_Oxase/Xan_DH_a/b_sf"/>
</dbReference>
<name>A0A6L9EBZ5_9FLAO</name>
<dbReference type="Proteomes" id="UP000475249">
    <property type="component" value="Unassembled WGS sequence"/>
</dbReference>
<feature type="domain" description="Aldehyde oxidase/xanthine dehydrogenase a/b hammerhead" evidence="2">
    <location>
        <begin position="227"/>
        <end position="305"/>
    </location>
</feature>
<dbReference type="Gene3D" id="3.30.365.10">
    <property type="entry name" value="Aldehyde oxidase/xanthine dehydrogenase, molybdopterin binding domain"/>
    <property type="match status" value="4"/>
</dbReference>